<reference evidence="2" key="1">
    <citation type="submission" date="2017-09" db="EMBL/GenBank/DDBJ databases">
        <title>Depth-based differentiation of microbial function through sediment-hosted aquifers and enrichment of novel symbionts in the deep terrestrial subsurface.</title>
        <authorList>
            <person name="Probst A.J."/>
            <person name="Ladd B."/>
            <person name="Jarett J.K."/>
            <person name="Geller-Mcgrath D.E."/>
            <person name="Sieber C.M.K."/>
            <person name="Emerson J.B."/>
            <person name="Anantharaman K."/>
            <person name="Thomas B.C."/>
            <person name="Malmstrom R."/>
            <person name="Stieglmeier M."/>
            <person name="Klingl A."/>
            <person name="Woyke T."/>
            <person name="Ryan C.M."/>
            <person name="Banfield J.F."/>
        </authorList>
    </citation>
    <scope>NUCLEOTIDE SEQUENCE [LARGE SCALE GENOMIC DNA]</scope>
</reference>
<evidence type="ECO:0000313" key="2">
    <source>
        <dbReference type="Proteomes" id="UP000228750"/>
    </source>
</evidence>
<comment type="caution">
    <text evidence="1">The sequence shown here is derived from an EMBL/GenBank/DDBJ whole genome shotgun (WGS) entry which is preliminary data.</text>
</comment>
<proteinExistence type="predicted"/>
<accession>A0A2M7V5S9</accession>
<name>A0A2M7V5S9_9BACT</name>
<dbReference type="Proteomes" id="UP000228750">
    <property type="component" value="Unassembled WGS sequence"/>
</dbReference>
<protein>
    <submittedName>
        <fullName evidence="1">Uncharacterized protein</fullName>
    </submittedName>
</protein>
<gene>
    <name evidence="1" type="ORF">COX82_01600</name>
</gene>
<organism evidence="1 2">
    <name type="scientific">Candidatus Magasanikbacteria bacterium CG_4_10_14_0_2_um_filter_41_10</name>
    <dbReference type="NCBI Taxonomy" id="1974638"/>
    <lineage>
        <taxon>Bacteria</taxon>
        <taxon>Candidatus Magasanikiibacteriota</taxon>
    </lineage>
</organism>
<dbReference type="AlphaFoldDB" id="A0A2M7V5S9"/>
<dbReference type="EMBL" id="PFPJ01000029">
    <property type="protein sequence ID" value="PIZ93947.1"/>
    <property type="molecule type" value="Genomic_DNA"/>
</dbReference>
<sequence>MYHRSIPEAINDKSLPEYSFHITTKDLLDVDTVMELAYIYSASKVVDKVRKYWLSINNAPVRAYSEEELLQLTTWVIPMLSTAA</sequence>
<evidence type="ECO:0000313" key="1">
    <source>
        <dbReference type="EMBL" id="PIZ93947.1"/>
    </source>
</evidence>